<dbReference type="Proteomes" id="UP000095472">
    <property type="component" value="Chromosome"/>
</dbReference>
<sequence>MNRSRQKREQNRLLPTPSAAPTLPEIVETPIAEPSPEPSIEESLPTPQPEITPEAASTPSR</sequence>
<keyword evidence="2" id="KW-1185">Reference proteome</keyword>
<reference evidence="1 2" key="1">
    <citation type="journal article" date="2016" name="Genome Announc.">
        <title>Draft Genome Sequence of the Thermotolerant Cyanobacterium Desertifilum sp. IPPAS B-1220.</title>
        <authorList>
            <person name="Mironov K.S."/>
            <person name="Sinetova M.A."/>
            <person name="Bolatkhan K."/>
            <person name="Zayadan B.K."/>
            <person name="Ustinova V.V."/>
            <person name="Kupriyanova E.V."/>
            <person name="Skrypnik A.N."/>
            <person name="Gogoleva N.E."/>
            <person name="Gogolev Y.V."/>
            <person name="Los D.A."/>
        </authorList>
    </citation>
    <scope>NUCLEOTIDE SEQUENCE [LARGE SCALE GENOMIC DNA]</scope>
    <source>
        <strain evidence="1 2">IPPAS B-1220</strain>
    </source>
</reference>
<evidence type="ECO:0000313" key="2">
    <source>
        <dbReference type="Proteomes" id="UP000095472"/>
    </source>
</evidence>
<accession>A0ACD5GTT5</accession>
<protein>
    <submittedName>
        <fullName evidence="1">Uncharacterized protein</fullName>
    </submittedName>
</protein>
<name>A0ACD5GTT5_9CYAN</name>
<proteinExistence type="predicted"/>
<evidence type="ECO:0000313" key="1">
    <source>
        <dbReference type="EMBL" id="XPM64343.1"/>
    </source>
</evidence>
<dbReference type="EMBL" id="CP182909">
    <property type="protein sequence ID" value="XPM64343.1"/>
    <property type="molecule type" value="Genomic_DNA"/>
</dbReference>
<organism evidence="1 2">
    <name type="scientific">Desertifilum tharense IPPAS B-1220</name>
    <dbReference type="NCBI Taxonomy" id="1781255"/>
    <lineage>
        <taxon>Bacteria</taxon>
        <taxon>Bacillati</taxon>
        <taxon>Cyanobacteriota</taxon>
        <taxon>Cyanophyceae</taxon>
        <taxon>Desertifilales</taxon>
        <taxon>Desertifilaceae</taxon>
        <taxon>Desertifilum</taxon>
    </lineage>
</organism>
<gene>
    <name evidence="1" type="ORF">BH720_036380</name>
</gene>